<gene>
    <name evidence="2" type="ORF">ELQ94_15765</name>
</gene>
<evidence type="ECO:0008006" key="4">
    <source>
        <dbReference type="Google" id="ProtNLM"/>
    </source>
</evidence>
<keyword evidence="1" id="KW-0812">Transmembrane</keyword>
<keyword evidence="1" id="KW-1133">Transmembrane helix</keyword>
<evidence type="ECO:0000313" key="2">
    <source>
        <dbReference type="EMBL" id="RUQ97615.1"/>
    </source>
</evidence>
<keyword evidence="3" id="KW-1185">Reference proteome</keyword>
<keyword evidence="1" id="KW-0472">Membrane</keyword>
<accession>A0A3S0WV92</accession>
<proteinExistence type="predicted"/>
<evidence type="ECO:0000313" key="3">
    <source>
        <dbReference type="Proteomes" id="UP000274909"/>
    </source>
</evidence>
<sequence length="273" mass="26476">MYRAELIGIRSVLATRVAAIIAIVGLVVTQLAVVTLLPALARGDIGPGAEELGGDLPSFDLGSSADQLGALSPLGSTSGTGSLGAVVIAVVLLGVLAGTSDFRFGGIVGAALASPRRGRILAAKAGAVATVGAVLGIVLVGVSTLTLIVGLAARGLPLAIDPVGAIGVVGRGVLVVLLLALLGLAIGVVARNQLAGVLVALAVLVLEPIVQGTAALVSGTAPVWTQFLPVALAQAAIGAGPAPVSPAVASIGLVVLSVIALGAAAVDLRRRDV</sequence>
<feature type="transmembrane region" description="Helical" evidence="1">
    <location>
        <begin position="12"/>
        <end position="37"/>
    </location>
</feature>
<protein>
    <recommendedName>
        <fullName evidence="4">ABC transporter permease</fullName>
    </recommendedName>
</protein>
<feature type="transmembrane region" description="Helical" evidence="1">
    <location>
        <begin position="244"/>
        <end position="266"/>
    </location>
</feature>
<dbReference type="RefSeq" id="WP_127051325.1">
    <property type="nucleotide sequence ID" value="NZ_RZGZ01000005.1"/>
</dbReference>
<dbReference type="Proteomes" id="UP000274909">
    <property type="component" value="Unassembled WGS sequence"/>
</dbReference>
<feature type="transmembrane region" description="Helical" evidence="1">
    <location>
        <begin position="83"/>
        <end position="113"/>
    </location>
</feature>
<evidence type="ECO:0000256" key="1">
    <source>
        <dbReference type="SAM" id="Phobius"/>
    </source>
</evidence>
<dbReference type="AlphaFoldDB" id="A0A3S0WV92"/>
<feature type="transmembrane region" description="Helical" evidence="1">
    <location>
        <begin position="125"/>
        <end position="153"/>
    </location>
</feature>
<dbReference type="EMBL" id="RZGZ01000005">
    <property type="protein sequence ID" value="RUQ97615.1"/>
    <property type="molecule type" value="Genomic_DNA"/>
</dbReference>
<organism evidence="2 3">
    <name type="scientific">Labedella endophytica</name>
    <dbReference type="NCBI Taxonomy" id="1523160"/>
    <lineage>
        <taxon>Bacteria</taxon>
        <taxon>Bacillati</taxon>
        <taxon>Actinomycetota</taxon>
        <taxon>Actinomycetes</taxon>
        <taxon>Micrococcales</taxon>
        <taxon>Microbacteriaceae</taxon>
        <taxon>Labedella</taxon>
    </lineage>
</organism>
<name>A0A3S0WV92_9MICO</name>
<comment type="caution">
    <text evidence="2">The sequence shown here is derived from an EMBL/GenBank/DDBJ whole genome shotgun (WGS) entry which is preliminary data.</text>
</comment>
<feature type="transmembrane region" description="Helical" evidence="1">
    <location>
        <begin position="165"/>
        <end position="190"/>
    </location>
</feature>
<feature type="transmembrane region" description="Helical" evidence="1">
    <location>
        <begin position="197"/>
        <end position="224"/>
    </location>
</feature>
<reference evidence="2 3" key="1">
    <citation type="submission" date="2018-12" db="EMBL/GenBank/DDBJ databases">
        <authorList>
            <person name="Li F."/>
        </authorList>
    </citation>
    <scope>NUCLEOTIDE SEQUENCE [LARGE SCALE GENOMIC DNA]</scope>
    <source>
        <strain evidence="2 3">EGI 6500705</strain>
    </source>
</reference>